<dbReference type="Proteomes" id="UP001231649">
    <property type="component" value="Chromosome 6"/>
</dbReference>
<protein>
    <submittedName>
        <fullName evidence="1">Uncharacterized protein</fullName>
    </submittedName>
</protein>
<evidence type="ECO:0000313" key="2">
    <source>
        <dbReference type="Proteomes" id="UP001231649"/>
    </source>
</evidence>
<sequence length="186" mass="20200">MDDPDLYIDELTDTSESESSEPSLPSSEEGLFKPNTPFVLELHDIRKDDPAMPPAPPTNPDPLIEAAVAKVKKHRKKKKASDAAAAAKERRASLTDSMSDASSIEPSATSVKEEFYDARESYHAVAENEALPTIAQEVTEPEVILPDTQEPMESKAPDREASSQQQTSTQAAQKEASVISKPTEPP</sequence>
<proteinExistence type="predicted"/>
<keyword evidence="2" id="KW-1185">Reference proteome</keyword>
<name>A0ACC2R3Y9_9NEOP</name>
<accession>A0ACC2R3Y9</accession>
<evidence type="ECO:0000313" key="1">
    <source>
        <dbReference type="EMBL" id="KAJ8732231.1"/>
    </source>
</evidence>
<reference evidence="1" key="1">
    <citation type="submission" date="2023-03" db="EMBL/GenBank/DDBJ databases">
        <title>Chromosome-level genomes of two armyworms, Mythimna separata and Mythimna loreyi, provide insights into the biosynthesis and reception of sex pheromones.</title>
        <authorList>
            <person name="Zhao H."/>
        </authorList>
    </citation>
    <scope>NUCLEOTIDE SEQUENCE</scope>
    <source>
        <strain evidence="1">BeijingLab</strain>
    </source>
</reference>
<organism evidence="1 2">
    <name type="scientific">Mythimna loreyi</name>
    <dbReference type="NCBI Taxonomy" id="667449"/>
    <lineage>
        <taxon>Eukaryota</taxon>
        <taxon>Metazoa</taxon>
        <taxon>Ecdysozoa</taxon>
        <taxon>Arthropoda</taxon>
        <taxon>Hexapoda</taxon>
        <taxon>Insecta</taxon>
        <taxon>Pterygota</taxon>
        <taxon>Neoptera</taxon>
        <taxon>Endopterygota</taxon>
        <taxon>Lepidoptera</taxon>
        <taxon>Glossata</taxon>
        <taxon>Ditrysia</taxon>
        <taxon>Noctuoidea</taxon>
        <taxon>Noctuidae</taxon>
        <taxon>Noctuinae</taxon>
        <taxon>Hadenini</taxon>
        <taxon>Mythimna</taxon>
    </lineage>
</organism>
<dbReference type="EMBL" id="CM056782">
    <property type="protein sequence ID" value="KAJ8732231.1"/>
    <property type="molecule type" value="Genomic_DNA"/>
</dbReference>
<gene>
    <name evidence="1" type="ORF">PYW08_014961</name>
</gene>
<comment type="caution">
    <text evidence="1">The sequence shown here is derived from an EMBL/GenBank/DDBJ whole genome shotgun (WGS) entry which is preliminary data.</text>
</comment>